<reference evidence="2 3" key="1">
    <citation type="submission" date="2020-08" db="EMBL/GenBank/DDBJ databases">
        <title>The genome sequence of type strain Novosphingobium flavum NBRC 111647.</title>
        <authorList>
            <person name="Liu Y."/>
        </authorList>
    </citation>
    <scope>NUCLEOTIDE SEQUENCE [LARGE SCALE GENOMIC DNA]</scope>
    <source>
        <strain evidence="2 3">NBRC 111647</strain>
    </source>
</reference>
<dbReference type="AlphaFoldDB" id="A0A7X1KKI9"/>
<feature type="region of interest" description="Disordered" evidence="1">
    <location>
        <begin position="61"/>
        <end position="82"/>
    </location>
</feature>
<dbReference type="EMBL" id="JACLAW010000002">
    <property type="protein sequence ID" value="MBC2664586.1"/>
    <property type="molecule type" value="Genomic_DNA"/>
</dbReference>
<sequence length="129" mass="13807">MIALALLAEALTAPDPVPLRTAVEKCDRAGMAALSRDEPHRRAVFAAAVYDEQRAISAERAALDASPAGGNGPSEAGQATLGAARAALDARQRRLDNARADERAWRNLVEDWRADFLANCTGRRNADAR</sequence>
<accession>A0A7X1KKI9</accession>
<comment type="caution">
    <text evidence="2">The sequence shown here is derived from an EMBL/GenBank/DDBJ whole genome shotgun (WGS) entry which is preliminary data.</text>
</comment>
<organism evidence="2 3">
    <name type="scientific">Novosphingobium flavum</name>
    <dbReference type="NCBI Taxonomy" id="1778672"/>
    <lineage>
        <taxon>Bacteria</taxon>
        <taxon>Pseudomonadati</taxon>
        <taxon>Pseudomonadota</taxon>
        <taxon>Alphaproteobacteria</taxon>
        <taxon>Sphingomonadales</taxon>
        <taxon>Sphingomonadaceae</taxon>
        <taxon>Novosphingobium</taxon>
    </lineage>
</organism>
<dbReference type="RefSeq" id="WP_185662823.1">
    <property type="nucleotide sequence ID" value="NZ_JACLAW010000002.1"/>
</dbReference>
<protein>
    <submittedName>
        <fullName evidence="2">Uncharacterized protein</fullName>
    </submittedName>
</protein>
<evidence type="ECO:0000256" key="1">
    <source>
        <dbReference type="SAM" id="MobiDB-lite"/>
    </source>
</evidence>
<evidence type="ECO:0000313" key="3">
    <source>
        <dbReference type="Proteomes" id="UP000566813"/>
    </source>
</evidence>
<gene>
    <name evidence="2" type="ORF">H7F51_03520</name>
</gene>
<proteinExistence type="predicted"/>
<keyword evidence="3" id="KW-1185">Reference proteome</keyword>
<name>A0A7X1KKI9_9SPHN</name>
<dbReference type="Proteomes" id="UP000566813">
    <property type="component" value="Unassembled WGS sequence"/>
</dbReference>
<evidence type="ECO:0000313" key="2">
    <source>
        <dbReference type="EMBL" id="MBC2664586.1"/>
    </source>
</evidence>